<evidence type="ECO:0000313" key="2">
    <source>
        <dbReference type="EMBL" id="CAF3975349.1"/>
    </source>
</evidence>
<comment type="caution">
    <text evidence="2">The sequence shown here is derived from an EMBL/GenBank/DDBJ whole genome shotgun (WGS) entry which is preliminary data.</text>
</comment>
<sequence>METIERIIQRFQQYCVIQIMFVVYSDRDTDNHLSLIIDNLYIFRIQESMFELLEKRIEEVKEQNLSDEVSNSQSFPSIYLYRGAKLKRDEFEQLQVGCRVITNESFTCSYDRNATEIFIGIDLMIDRSTNSNRDAWQHNKSPEQLPSTLFIVAELDPLRDDSFTYKEILDKAGVKNKLVHLKGVLHTFFALPGIYPKACAQAADAIQEFMASI</sequence>
<organism evidence="2 3">
    <name type="scientific">Rotaria sordida</name>
    <dbReference type="NCBI Taxonomy" id="392033"/>
    <lineage>
        <taxon>Eukaryota</taxon>
        <taxon>Metazoa</taxon>
        <taxon>Spiralia</taxon>
        <taxon>Gnathifera</taxon>
        <taxon>Rotifera</taxon>
        <taxon>Eurotatoria</taxon>
        <taxon>Bdelloidea</taxon>
        <taxon>Philodinida</taxon>
        <taxon>Philodinidae</taxon>
        <taxon>Rotaria</taxon>
    </lineage>
</organism>
<feature type="domain" description="Alpha/beta hydrolase fold-3" evidence="1">
    <location>
        <begin position="140"/>
        <end position="189"/>
    </location>
</feature>
<dbReference type="Proteomes" id="UP000663874">
    <property type="component" value="Unassembled WGS sequence"/>
</dbReference>
<dbReference type="AlphaFoldDB" id="A0A819M7B2"/>
<reference evidence="2" key="1">
    <citation type="submission" date="2021-02" db="EMBL/GenBank/DDBJ databases">
        <authorList>
            <person name="Nowell W R."/>
        </authorList>
    </citation>
    <scope>NUCLEOTIDE SEQUENCE</scope>
</reference>
<accession>A0A819M7B2</accession>
<dbReference type="Gene3D" id="3.40.50.1820">
    <property type="entry name" value="alpha/beta hydrolase"/>
    <property type="match status" value="1"/>
</dbReference>
<name>A0A819M7B2_9BILA</name>
<evidence type="ECO:0000259" key="1">
    <source>
        <dbReference type="Pfam" id="PF07859"/>
    </source>
</evidence>
<dbReference type="Pfam" id="PF07859">
    <property type="entry name" value="Abhydrolase_3"/>
    <property type="match status" value="1"/>
</dbReference>
<dbReference type="InterPro" id="IPR013094">
    <property type="entry name" value="AB_hydrolase_3"/>
</dbReference>
<evidence type="ECO:0000313" key="3">
    <source>
        <dbReference type="Proteomes" id="UP000663874"/>
    </source>
</evidence>
<dbReference type="GO" id="GO:0016787">
    <property type="term" value="F:hydrolase activity"/>
    <property type="evidence" value="ECO:0007669"/>
    <property type="project" value="InterPro"/>
</dbReference>
<gene>
    <name evidence="2" type="ORF">FNK824_LOCUS24562</name>
</gene>
<dbReference type="EMBL" id="CAJOBE010005501">
    <property type="protein sequence ID" value="CAF3975349.1"/>
    <property type="molecule type" value="Genomic_DNA"/>
</dbReference>
<protein>
    <recommendedName>
        <fullName evidence="1">Alpha/beta hydrolase fold-3 domain-containing protein</fullName>
    </recommendedName>
</protein>
<dbReference type="InterPro" id="IPR029058">
    <property type="entry name" value="AB_hydrolase_fold"/>
</dbReference>
<proteinExistence type="predicted"/>
<dbReference type="SUPFAM" id="SSF53474">
    <property type="entry name" value="alpha/beta-Hydrolases"/>
    <property type="match status" value="1"/>
</dbReference>